<gene>
    <name evidence="1" type="ORF">PR048_004600</name>
</gene>
<evidence type="ECO:0000313" key="2">
    <source>
        <dbReference type="Proteomes" id="UP001159363"/>
    </source>
</evidence>
<reference evidence="1 2" key="1">
    <citation type="submission" date="2023-02" db="EMBL/GenBank/DDBJ databases">
        <title>LHISI_Scaffold_Assembly.</title>
        <authorList>
            <person name="Stuart O.P."/>
            <person name="Cleave R."/>
            <person name="Magrath M.J.L."/>
            <person name="Mikheyev A.S."/>
        </authorList>
    </citation>
    <scope>NUCLEOTIDE SEQUENCE [LARGE SCALE GENOMIC DNA]</scope>
    <source>
        <strain evidence="1">Daus_M_001</strain>
        <tissue evidence="1">Leg muscle</tissue>
    </source>
</reference>
<evidence type="ECO:0000313" key="1">
    <source>
        <dbReference type="EMBL" id="KAJ8892034.1"/>
    </source>
</evidence>
<dbReference type="EMBL" id="JARBHB010000002">
    <property type="protein sequence ID" value="KAJ8892034.1"/>
    <property type="molecule type" value="Genomic_DNA"/>
</dbReference>
<comment type="caution">
    <text evidence="1">The sequence shown here is derived from an EMBL/GenBank/DDBJ whole genome shotgun (WGS) entry which is preliminary data.</text>
</comment>
<accession>A0ABQ9I5X4</accession>
<sequence length="666" mass="74662">MLRTPRPLSLTARALPESMNSRNGLDTVARGDPSTCSEIECPEDLTTTQYQTCLALIQEPRWNSGRIALGFSFVGIVPDDTAGRRVFSVISRFPRPCIPASLQTHLASPSSALKTSMLSTTQTFPQHSTAVTPASIGCSRVLWQRARGDGRRTADGVARSLETPAVRKEVARPPALVISPHLNPRCVLARGRKIYSHNSPFLLEAAVAERLGCSPPTKAIQVQSPAGSQDFRMWESCRGSPVSLPFHSGAAPYLNHSHRLSRPLKSLHSSLLSPFVSIPRRRAVFRCKWVFISARGEQKYLSEAPRAKDNFPTVSVRPLLTVRTRSLRNHIIRKLTNSTWGAQPNVLRISASALMQNTRPLFGAAQLTPKRLTDIRQRSIAENEKMKQESDSRHPMFGYVPPQPRLRSRKSFLQTTKLIPSSLKNRRKTLWRNSLTGDLCEHIKEAPAAGYHLLYATWKALNRLRTGVSRCKVNLKKAGYITGDKLCECGEHQNPQHLLVYKNLKDPCTIEDLYAANDKAVQTVEFWLWRRKRVLVQVKFAVVMAQSEVSRKPLTTSMTHCHARAVRRGEIIPNAVRPSEFAKSRMPDAIVIPALRAKQTRCPWHTVVMLRGEEAESMNDRALLPGFDPRFLNTETAVGSCVLTQSHHRFDTRARRDGDFQQGVLE</sequence>
<protein>
    <submittedName>
        <fullName evidence="1">Uncharacterized protein</fullName>
    </submittedName>
</protein>
<name>A0ABQ9I5X4_9NEOP</name>
<keyword evidence="2" id="KW-1185">Reference proteome</keyword>
<organism evidence="1 2">
    <name type="scientific">Dryococelus australis</name>
    <dbReference type="NCBI Taxonomy" id="614101"/>
    <lineage>
        <taxon>Eukaryota</taxon>
        <taxon>Metazoa</taxon>
        <taxon>Ecdysozoa</taxon>
        <taxon>Arthropoda</taxon>
        <taxon>Hexapoda</taxon>
        <taxon>Insecta</taxon>
        <taxon>Pterygota</taxon>
        <taxon>Neoptera</taxon>
        <taxon>Polyneoptera</taxon>
        <taxon>Phasmatodea</taxon>
        <taxon>Verophasmatodea</taxon>
        <taxon>Anareolatae</taxon>
        <taxon>Phasmatidae</taxon>
        <taxon>Eurycanthinae</taxon>
        <taxon>Dryococelus</taxon>
    </lineage>
</organism>
<proteinExistence type="predicted"/>
<dbReference type="Proteomes" id="UP001159363">
    <property type="component" value="Chromosome 2"/>
</dbReference>